<dbReference type="Pfam" id="PF14827">
    <property type="entry name" value="dCache_3"/>
    <property type="match status" value="1"/>
</dbReference>
<keyword evidence="6 8" id="KW-0807">Transducer</keyword>
<keyword evidence="3 9" id="KW-0812">Transmembrane</keyword>
<evidence type="ECO:0000256" key="1">
    <source>
        <dbReference type="ARBA" id="ARBA00004429"/>
    </source>
</evidence>
<evidence type="ECO:0000256" key="5">
    <source>
        <dbReference type="ARBA" id="ARBA00023136"/>
    </source>
</evidence>
<comment type="subcellular location">
    <subcellularLocation>
        <location evidence="1">Cell inner membrane</location>
        <topology evidence="1">Multi-pass membrane protein</topology>
    </subcellularLocation>
</comment>
<dbReference type="PANTHER" id="PTHR32089:SF119">
    <property type="entry name" value="METHYL-ACCEPTING CHEMOTAXIS PROTEIN CTPL"/>
    <property type="match status" value="1"/>
</dbReference>
<feature type="transmembrane region" description="Helical" evidence="9">
    <location>
        <begin position="281"/>
        <end position="304"/>
    </location>
</feature>
<keyword evidence="4 9" id="KW-1133">Transmembrane helix</keyword>
<dbReference type="PROSITE" id="PS50192">
    <property type="entry name" value="T_SNARE"/>
    <property type="match status" value="1"/>
</dbReference>
<dbReference type="InterPro" id="IPR003660">
    <property type="entry name" value="HAMP_dom"/>
</dbReference>
<dbReference type="Gene3D" id="1.10.287.950">
    <property type="entry name" value="Methyl-accepting chemotaxis protein"/>
    <property type="match status" value="1"/>
</dbReference>
<dbReference type="KEGG" id="nik:F5I99_01000"/>
<dbReference type="Pfam" id="PF00672">
    <property type="entry name" value="HAMP"/>
    <property type="match status" value="1"/>
</dbReference>
<dbReference type="GO" id="GO:0007165">
    <property type="term" value="P:signal transduction"/>
    <property type="evidence" value="ECO:0007669"/>
    <property type="project" value="UniProtKB-KW"/>
</dbReference>
<dbReference type="PROSITE" id="PS50111">
    <property type="entry name" value="CHEMOTAXIS_TRANSDUC_2"/>
    <property type="match status" value="1"/>
</dbReference>
<dbReference type="AlphaFoldDB" id="A0A5J6L953"/>
<accession>A0A5J6L953</accession>
<organism evidence="13 14">
    <name type="scientific">Nitrincola iocasae</name>
    <dbReference type="NCBI Taxonomy" id="2614693"/>
    <lineage>
        <taxon>Bacteria</taxon>
        <taxon>Pseudomonadati</taxon>
        <taxon>Pseudomonadota</taxon>
        <taxon>Gammaproteobacteria</taxon>
        <taxon>Oceanospirillales</taxon>
        <taxon>Oceanospirillaceae</taxon>
        <taxon>Nitrincola</taxon>
    </lineage>
</organism>
<dbReference type="Pfam" id="PF00015">
    <property type="entry name" value="MCPsignal"/>
    <property type="match status" value="1"/>
</dbReference>
<dbReference type="GO" id="GO:0005886">
    <property type="term" value="C:plasma membrane"/>
    <property type="evidence" value="ECO:0007669"/>
    <property type="project" value="UniProtKB-SubCell"/>
</dbReference>
<sequence>MLRNIRISIRLALGTAIMLALVIAIILPTVLNLLSNITQRAESRQLEDLHNALQASIDETAEQALRITTAATSGVGISEAFANRDRALLQQLTLPIFEALQETYNIRQFQFHLPPATSYLRLHRLDKYDDDLSSFRLTVLQANNQQRPQSGLESGVAGIGLRGVIPVYYQQRHIGSAEVGLSFGQDFFNTFTERFGARAALHIPADQGFSTFATTIENNTSLTKAQLAEVMQGQIYTSEIDKGEQSWAVMARPIMDFSGEPLGVVELMIDRTEYVQGYQQALIRIIVIGIISVLLGLLMATLLARSIIKPLKTTADSLRNIAAGDGDLTARLDDSGRDELANLASSFNHFVAHIHSLIKQVGAATVQLSAAAEELSASSTDTSQQAKKEQSETLQVATAMNEMTATVTEVADNAAQTSHAAGAANELALSGKQKLANTQESIQGLANDIEAAAQIINHLSNDSQEISKILDVIRDISDQTNLLALNAAIEAARAGEQGRGFAVVADEVRSLASRTQNSTVDIQHMIERLQTGAEKAVSSMEQSRNKATASVTSCSDTDEALTSIAAAIETINTMNIQIAEAARQQSQVADEINHNISFITDAAEMTSSSTEQVNTAADELAKLANELQSRIGRFKV</sequence>
<evidence type="ECO:0000259" key="10">
    <source>
        <dbReference type="PROSITE" id="PS50111"/>
    </source>
</evidence>
<proteinExistence type="inferred from homology"/>
<evidence type="ECO:0000256" key="9">
    <source>
        <dbReference type="SAM" id="Phobius"/>
    </source>
</evidence>
<keyword evidence="2" id="KW-1003">Cell membrane</keyword>
<keyword evidence="14" id="KW-1185">Reference proteome</keyword>
<name>A0A5J6L953_9GAMM</name>
<protein>
    <submittedName>
        <fullName evidence="13">Methyl-accepting chemotaxis protein</fullName>
    </submittedName>
</protein>
<dbReference type="InterPro" id="IPR029151">
    <property type="entry name" value="Sensor-like_sf"/>
</dbReference>
<evidence type="ECO:0000256" key="3">
    <source>
        <dbReference type="ARBA" id="ARBA00022692"/>
    </source>
</evidence>
<dbReference type="RefSeq" id="WP_151053253.1">
    <property type="nucleotide sequence ID" value="NZ_CP044222.1"/>
</dbReference>
<evidence type="ECO:0000256" key="8">
    <source>
        <dbReference type="PROSITE-ProRule" id="PRU00284"/>
    </source>
</evidence>
<gene>
    <name evidence="13" type="ORF">F5I99_01000</name>
</gene>
<evidence type="ECO:0000259" key="11">
    <source>
        <dbReference type="PROSITE" id="PS50192"/>
    </source>
</evidence>
<dbReference type="GO" id="GO:0006935">
    <property type="term" value="P:chemotaxis"/>
    <property type="evidence" value="ECO:0007669"/>
    <property type="project" value="UniProtKB-ARBA"/>
</dbReference>
<dbReference type="PANTHER" id="PTHR32089">
    <property type="entry name" value="METHYL-ACCEPTING CHEMOTAXIS PROTEIN MCPB"/>
    <property type="match status" value="1"/>
</dbReference>
<evidence type="ECO:0000256" key="4">
    <source>
        <dbReference type="ARBA" id="ARBA00022989"/>
    </source>
</evidence>
<dbReference type="SUPFAM" id="SSF58104">
    <property type="entry name" value="Methyl-accepting chemotaxis protein (MCP) signaling domain"/>
    <property type="match status" value="1"/>
</dbReference>
<feature type="transmembrane region" description="Helical" evidence="9">
    <location>
        <begin position="12"/>
        <end position="34"/>
    </location>
</feature>
<evidence type="ECO:0000259" key="12">
    <source>
        <dbReference type="PROSITE" id="PS50885"/>
    </source>
</evidence>
<dbReference type="InterPro" id="IPR004089">
    <property type="entry name" value="MCPsignal_dom"/>
</dbReference>
<comment type="similarity">
    <text evidence="7">Belongs to the methyl-accepting chemotaxis (MCP) protein family.</text>
</comment>
<dbReference type="EMBL" id="CP044222">
    <property type="protein sequence ID" value="QEW05189.1"/>
    <property type="molecule type" value="Genomic_DNA"/>
</dbReference>
<dbReference type="CDD" id="cd06225">
    <property type="entry name" value="HAMP"/>
    <property type="match status" value="1"/>
</dbReference>
<reference evidence="13 14" key="1">
    <citation type="submission" date="2019-09" db="EMBL/GenBank/DDBJ databases">
        <title>Nitrincola iocasae sp. nov., a bacterium isolated from the sediment collected at a cold seep field in South China Sea.</title>
        <authorList>
            <person name="Zhang H."/>
            <person name="Wang H."/>
            <person name="Li C."/>
        </authorList>
    </citation>
    <scope>NUCLEOTIDE SEQUENCE [LARGE SCALE GENOMIC DNA]</scope>
    <source>
        <strain evidence="13 14">KXZD1103</strain>
    </source>
</reference>
<dbReference type="Proteomes" id="UP000325606">
    <property type="component" value="Chromosome"/>
</dbReference>
<dbReference type="FunFam" id="1.10.287.950:FF:000001">
    <property type="entry name" value="Methyl-accepting chemotaxis sensory transducer"/>
    <property type="match status" value="1"/>
</dbReference>
<evidence type="ECO:0000313" key="13">
    <source>
        <dbReference type="EMBL" id="QEW05189.1"/>
    </source>
</evidence>
<dbReference type="SMART" id="SM00283">
    <property type="entry name" value="MA"/>
    <property type="match status" value="1"/>
</dbReference>
<dbReference type="SMART" id="SM00304">
    <property type="entry name" value="HAMP"/>
    <property type="match status" value="2"/>
</dbReference>
<evidence type="ECO:0000256" key="7">
    <source>
        <dbReference type="ARBA" id="ARBA00029447"/>
    </source>
</evidence>
<dbReference type="SUPFAM" id="SSF103190">
    <property type="entry name" value="Sensory domain-like"/>
    <property type="match status" value="1"/>
</dbReference>
<dbReference type="CDD" id="cd11386">
    <property type="entry name" value="MCP_signal"/>
    <property type="match status" value="1"/>
</dbReference>
<feature type="domain" description="Methyl-accepting transducer" evidence="10">
    <location>
        <begin position="364"/>
        <end position="600"/>
    </location>
</feature>
<dbReference type="InterPro" id="IPR029150">
    <property type="entry name" value="dCache_3"/>
</dbReference>
<dbReference type="PROSITE" id="PS50885">
    <property type="entry name" value="HAMP"/>
    <property type="match status" value="1"/>
</dbReference>
<dbReference type="InterPro" id="IPR000727">
    <property type="entry name" value="T_SNARE_dom"/>
</dbReference>
<evidence type="ECO:0000313" key="14">
    <source>
        <dbReference type="Proteomes" id="UP000325606"/>
    </source>
</evidence>
<feature type="domain" description="HAMP" evidence="12">
    <location>
        <begin position="305"/>
        <end position="359"/>
    </location>
</feature>
<feature type="domain" description="T-SNARE coiled-coil homology" evidence="11">
    <location>
        <begin position="551"/>
        <end position="613"/>
    </location>
</feature>
<keyword evidence="5 9" id="KW-0472">Membrane</keyword>
<evidence type="ECO:0000256" key="6">
    <source>
        <dbReference type="ARBA" id="ARBA00023224"/>
    </source>
</evidence>
<evidence type="ECO:0000256" key="2">
    <source>
        <dbReference type="ARBA" id="ARBA00022519"/>
    </source>
</evidence>
<keyword evidence="2" id="KW-0997">Cell inner membrane</keyword>